<reference evidence="1 2" key="1">
    <citation type="submission" date="2019-12" db="EMBL/GenBank/DDBJ databases">
        <title>Chromosome-level assembly of the Caenorhabditis remanei genome.</title>
        <authorList>
            <person name="Teterina A.A."/>
            <person name="Willis J.H."/>
            <person name="Phillips P.C."/>
        </authorList>
    </citation>
    <scope>NUCLEOTIDE SEQUENCE [LARGE SCALE GENOMIC DNA]</scope>
    <source>
        <strain evidence="1 2">PX506</strain>
        <tissue evidence="1">Whole organism</tissue>
    </source>
</reference>
<proteinExistence type="predicted"/>
<evidence type="ECO:0000313" key="1">
    <source>
        <dbReference type="EMBL" id="KAF1770909.1"/>
    </source>
</evidence>
<protein>
    <submittedName>
        <fullName evidence="1">Uncharacterized protein</fullName>
    </submittedName>
</protein>
<dbReference type="KEGG" id="crq:GCK72_002733"/>
<dbReference type="EMBL" id="WUAV01000001">
    <property type="protein sequence ID" value="KAF1770909.1"/>
    <property type="molecule type" value="Genomic_DNA"/>
</dbReference>
<comment type="caution">
    <text evidence="1">The sequence shown here is derived from an EMBL/GenBank/DDBJ whole genome shotgun (WGS) entry which is preliminary data.</text>
</comment>
<sequence>MKWLRETVEIPEHDRWKRRERERCRLEQDKKEKSTSSRFLVGSDSGRCTCLLFHSNWLISGICNLSGSSLLFGGLSFSGSSGGGVVLWLVDGSGGLTASLKEFNAYESTLHNTVSQLNNSVDIESFLVELFLGSDSELPESLEDSRVSSLSLLKKIITGDWSSLSSKSLLSPGISSPQISLIDFDTFRPICISLSLPFAIIFFIIPSTYLKSVGQLDENITILEESEELVASGGLILSWDGLAISLLWDSGLLDPVDDLEVSLKL</sequence>
<gene>
    <name evidence="1" type="ORF">GCK72_002733</name>
</gene>
<organism evidence="1 2">
    <name type="scientific">Caenorhabditis remanei</name>
    <name type="common">Caenorhabditis vulgaris</name>
    <dbReference type="NCBI Taxonomy" id="31234"/>
    <lineage>
        <taxon>Eukaryota</taxon>
        <taxon>Metazoa</taxon>
        <taxon>Ecdysozoa</taxon>
        <taxon>Nematoda</taxon>
        <taxon>Chromadorea</taxon>
        <taxon>Rhabditida</taxon>
        <taxon>Rhabditina</taxon>
        <taxon>Rhabditomorpha</taxon>
        <taxon>Rhabditoidea</taxon>
        <taxon>Rhabditidae</taxon>
        <taxon>Peloderinae</taxon>
        <taxon>Caenorhabditis</taxon>
    </lineage>
</organism>
<dbReference type="CTD" id="78773391"/>
<dbReference type="GeneID" id="78773391"/>
<name>A0A6A5HT53_CAERE</name>
<dbReference type="AlphaFoldDB" id="A0A6A5HT53"/>
<dbReference type="RefSeq" id="XP_053592213.1">
    <property type="nucleotide sequence ID" value="XM_053723568.1"/>
</dbReference>
<evidence type="ECO:0000313" key="2">
    <source>
        <dbReference type="Proteomes" id="UP000483820"/>
    </source>
</evidence>
<accession>A0A6A5HT53</accession>
<dbReference type="Proteomes" id="UP000483820">
    <property type="component" value="Chromosome I"/>
</dbReference>